<accession>A0A4R8I598</accession>
<dbReference type="EMBL" id="SOEO01000003">
    <property type="protein sequence ID" value="TDX83160.1"/>
    <property type="molecule type" value="Genomic_DNA"/>
</dbReference>
<comment type="caution">
    <text evidence="1">The sequence shown here is derived from an EMBL/GenBank/DDBJ whole genome shotgun (WGS) entry which is preliminary data.</text>
</comment>
<protein>
    <submittedName>
        <fullName evidence="1">Uncharacterized protein</fullName>
    </submittedName>
</protein>
<reference evidence="1 2" key="1">
    <citation type="submission" date="2019-03" db="EMBL/GenBank/DDBJ databases">
        <title>Genomic Encyclopedia of Type Strains, Phase III (KMG-III): the genomes of soil and plant-associated and newly described type strains.</title>
        <authorList>
            <person name="Whitman W."/>
        </authorList>
    </citation>
    <scope>NUCLEOTIDE SEQUENCE [LARGE SCALE GENOMIC DNA]</scope>
    <source>
        <strain evidence="1 2">CGMCC 1.12802</strain>
    </source>
</reference>
<sequence length="199" mass="22703">MKKILLVFTISLLFKSCSENKSNISITEKIKTPATDSLLTKKIDSSELTKYNSVKEMLEDANDFSIEQGTLKLINNDENDLKIQISKTIVKGELEKSINDIVKRDIVYVAFQAFAQTPINKITITSIPIDYDDKNKYYSNFKKTITVTREQANDIMENEFGTLDYSILFTDLNGIQVPSDDFGKLKFDNLDKVFKQLSN</sequence>
<dbReference type="Proteomes" id="UP000295313">
    <property type="component" value="Unassembled WGS sequence"/>
</dbReference>
<name>A0A4R8I598_9FLAO</name>
<proteinExistence type="predicted"/>
<dbReference type="AlphaFoldDB" id="A0A4R8I598"/>
<evidence type="ECO:0000313" key="2">
    <source>
        <dbReference type="Proteomes" id="UP000295313"/>
    </source>
</evidence>
<dbReference type="RefSeq" id="WP_133946249.1">
    <property type="nucleotide sequence ID" value="NZ_SOEO01000003.1"/>
</dbReference>
<dbReference type="OrthoDB" id="1366434at2"/>
<keyword evidence="2" id="KW-1185">Reference proteome</keyword>
<evidence type="ECO:0000313" key="1">
    <source>
        <dbReference type="EMBL" id="TDX83160.1"/>
    </source>
</evidence>
<organism evidence="1 2">
    <name type="scientific">Epilithonimonas xixisoli</name>
    <dbReference type="NCBI Taxonomy" id="1476462"/>
    <lineage>
        <taxon>Bacteria</taxon>
        <taxon>Pseudomonadati</taxon>
        <taxon>Bacteroidota</taxon>
        <taxon>Flavobacteriia</taxon>
        <taxon>Flavobacteriales</taxon>
        <taxon>Weeksellaceae</taxon>
        <taxon>Chryseobacterium group</taxon>
        <taxon>Epilithonimonas</taxon>
    </lineage>
</organism>
<gene>
    <name evidence="1" type="ORF">B0I22_3228</name>
</gene>